<feature type="compositionally biased region" description="Low complexity" evidence="1">
    <location>
        <begin position="267"/>
        <end position="286"/>
    </location>
</feature>
<dbReference type="EMBL" id="JAAAJA010000075">
    <property type="protein sequence ID" value="KAG0263412.1"/>
    <property type="molecule type" value="Genomic_DNA"/>
</dbReference>
<feature type="region of interest" description="Disordered" evidence="1">
    <location>
        <begin position="1"/>
        <end position="92"/>
    </location>
</feature>
<proteinExistence type="predicted"/>
<dbReference type="Proteomes" id="UP000726737">
    <property type="component" value="Unassembled WGS sequence"/>
</dbReference>
<feature type="compositionally biased region" description="Basic residues" evidence="1">
    <location>
        <begin position="75"/>
        <end position="85"/>
    </location>
</feature>
<feature type="region of interest" description="Disordered" evidence="1">
    <location>
        <begin position="462"/>
        <end position="489"/>
    </location>
</feature>
<protein>
    <submittedName>
        <fullName evidence="2">Uncharacterized protein</fullName>
    </submittedName>
</protein>
<dbReference type="OrthoDB" id="10028556at2759"/>
<feature type="compositionally biased region" description="Acidic residues" evidence="1">
    <location>
        <begin position="613"/>
        <end position="629"/>
    </location>
</feature>
<feature type="compositionally biased region" description="Low complexity" evidence="1">
    <location>
        <begin position="661"/>
        <end position="683"/>
    </location>
</feature>
<dbReference type="Gene3D" id="1.20.120.2010">
    <property type="entry name" value="NAB conserved domain 2"/>
    <property type="match status" value="1"/>
</dbReference>
<feature type="region of interest" description="Disordered" evidence="1">
    <location>
        <begin position="213"/>
        <end position="300"/>
    </location>
</feature>
<feature type="compositionally biased region" description="Basic and acidic residues" evidence="1">
    <location>
        <begin position="15"/>
        <end position="24"/>
    </location>
</feature>
<feature type="compositionally biased region" description="Pro residues" evidence="1">
    <location>
        <begin position="46"/>
        <end position="65"/>
    </location>
</feature>
<evidence type="ECO:0000313" key="2">
    <source>
        <dbReference type="EMBL" id="KAG0263412.1"/>
    </source>
</evidence>
<evidence type="ECO:0000313" key="3">
    <source>
        <dbReference type="Proteomes" id="UP000726737"/>
    </source>
</evidence>
<feature type="compositionally biased region" description="Polar residues" evidence="1">
    <location>
        <begin position="325"/>
        <end position="334"/>
    </location>
</feature>
<comment type="caution">
    <text evidence="2">The sequence shown here is derived from an EMBL/GenBank/DDBJ whole genome shotgun (WGS) entry which is preliminary data.</text>
</comment>
<feature type="compositionally biased region" description="Basic and acidic residues" evidence="1">
    <location>
        <begin position="475"/>
        <end position="489"/>
    </location>
</feature>
<accession>A0A9P6Q974</accession>
<organism evidence="2 3">
    <name type="scientific">Mortierella polycephala</name>
    <dbReference type="NCBI Taxonomy" id="41804"/>
    <lineage>
        <taxon>Eukaryota</taxon>
        <taxon>Fungi</taxon>
        <taxon>Fungi incertae sedis</taxon>
        <taxon>Mucoromycota</taxon>
        <taxon>Mortierellomycotina</taxon>
        <taxon>Mortierellomycetes</taxon>
        <taxon>Mortierellales</taxon>
        <taxon>Mortierellaceae</taxon>
        <taxon>Mortierella</taxon>
    </lineage>
</organism>
<evidence type="ECO:0000256" key="1">
    <source>
        <dbReference type="SAM" id="MobiDB-lite"/>
    </source>
</evidence>
<feature type="region of interest" description="Disordered" evidence="1">
    <location>
        <begin position="571"/>
        <end position="703"/>
    </location>
</feature>
<reference evidence="2" key="1">
    <citation type="journal article" date="2020" name="Fungal Divers.">
        <title>Resolving the Mortierellaceae phylogeny through synthesis of multi-gene phylogenetics and phylogenomics.</title>
        <authorList>
            <person name="Vandepol N."/>
            <person name="Liber J."/>
            <person name="Desiro A."/>
            <person name="Na H."/>
            <person name="Kennedy M."/>
            <person name="Barry K."/>
            <person name="Grigoriev I.V."/>
            <person name="Miller A.N."/>
            <person name="O'Donnell K."/>
            <person name="Stajich J.E."/>
            <person name="Bonito G."/>
        </authorList>
    </citation>
    <scope>NUCLEOTIDE SEQUENCE</scope>
    <source>
        <strain evidence="2">KOD948</strain>
    </source>
</reference>
<feature type="region of interest" description="Disordered" evidence="1">
    <location>
        <begin position="325"/>
        <end position="397"/>
    </location>
</feature>
<dbReference type="InterPro" id="IPR038398">
    <property type="entry name" value="NCD2_sf"/>
</dbReference>
<name>A0A9P6Q974_9FUNG</name>
<feature type="compositionally biased region" description="Low complexity" evidence="1">
    <location>
        <begin position="213"/>
        <end position="241"/>
    </location>
</feature>
<gene>
    <name evidence="2" type="ORF">BG011_008819</name>
</gene>
<dbReference type="AlphaFoldDB" id="A0A9P6Q974"/>
<feature type="compositionally biased region" description="Low complexity" evidence="1">
    <location>
        <begin position="384"/>
        <end position="395"/>
    </location>
</feature>
<sequence>MATHHSLANGTPAVDPEHDTKLEDMPSPILPSDAEVDSNEEHQPPTRSPTPTPPLGSAPRPPMPSTAPNDDSMHQFKHYNQHSHHQQQNPQSDRVLHVPAPLRRNTSNCTGFNEIPSLPAFLNNCNLSQYLQSFNEAGATDDSMQLIIDFDDDELKSVMEAIPMKPFHAVTFRKGIRDLRERSRMGSMHFDNPQSSFMQPEPHSMLHYSHSQFFQQTSQHSQPSFSQQSHPSQSSLSSSQPTRGYTYQQQQQQQQQGGPSQTPGLHRQSSSSRRPSSQPNSSSQPNAPTPSQVLSGGSIYQYVGPAPRPVVSNNYSPQPALLFSQEQPAVQRSSSKNDHRMSVKRRRSSSGTPTETALGGSSPVLPEPSSFNSNSSSCYSGTPNNSTTRSQTTRQDSIERDIIMQQALIYGKHSSRSLTKYEHAINCAAQSLALDDKSLLANKGLLWNKAKAKLLEEDYDYKRGKSRSKLPEASQQKKEPKSTAASKRERLMQKREVNASNAATMRLKRIASLGEILHRKTADREALLAHLLRLESPEYKSLHPKTFEAEAKGARDNLSHVEEQRNGVLKELQSLKNKERKHQWYEKRKKNRVEGDTPSETEDAKAATAGTDTEADEEAETDTTVDPDGDTSQKTLTAKSPAPMQSLPQPATANLYKEEGATAVSNASTSVASSASATPAPASRSRKRKDVFRPSDYSAGMKS</sequence>
<keyword evidence="3" id="KW-1185">Reference proteome</keyword>